<comment type="similarity">
    <text evidence="10">Belongs to the LpxB family.</text>
</comment>
<evidence type="ECO:0000256" key="8">
    <source>
        <dbReference type="ARBA" id="ARBA00023098"/>
    </source>
</evidence>
<dbReference type="GO" id="GO:0016020">
    <property type="term" value="C:membrane"/>
    <property type="evidence" value="ECO:0007669"/>
    <property type="project" value="GOC"/>
</dbReference>
<accession>A0A8J6N5U7</accession>
<dbReference type="PANTHER" id="PTHR30372">
    <property type="entry name" value="LIPID-A-DISACCHARIDE SYNTHASE"/>
    <property type="match status" value="1"/>
</dbReference>
<keyword evidence="8 10" id="KW-0443">Lipid metabolism</keyword>
<dbReference type="Proteomes" id="UP000603545">
    <property type="component" value="Unassembled WGS sequence"/>
</dbReference>
<dbReference type="GO" id="GO:0008915">
    <property type="term" value="F:lipid-A-disaccharide synthase activity"/>
    <property type="evidence" value="ECO:0007669"/>
    <property type="project" value="UniProtKB-UniRule"/>
</dbReference>
<evidence type="ECO:0000256" key="5">
    <source>
        <dbReference type="ARBA" id="ARBA00022556"/>
    </source>
</evidence>
<keyword evidence="7 10" id="KW-0808">Transferase</keyword>
<dbReference type="PANTHER" id="PTHR30372:SF4">
    <property type="entry name" value="LIPID-A-DISACCHARIDE SYNTHASE, MITOCHONDRIAL-RELATED"/>
    <property type="match status" value="1"/>
</dbReference>
<evidence type="ECO:0000256" key="1">
    <source>
        <dbReference type="ARBA" id="ARBA00002056"/>
    </source>
</evidence>
<name>A0A8J6N5U7_9BACT</name>
<dbReference type="NCBIfam" id="TIGR00215">
    <property type="entry name" value="lpxB"/>
    <property type="match status" value="1"/>
</dbReference>
<reference evidence="11 12" key="1">
    <citation type="submission" date="2020-08" db="EMBL/GenBank/DDBJ databases">
        <title>Bridging the membrane lipid divide: bacteria of the FCB group superphylum have the potential to synthesize archaeal ether lipids.</title>
        <authorList>
            <person name="Villanueva L."/>
            <person name="Von Meijenfeldt F.A.B."/>
            <person name="Westbye A.B."/>
            <person name="Yadav S."/>
            <person name="Hopmans E.C."/>
            <person name="Dutilh B.E."/>
            <person name="Sinninghe Damste J.S."/>
        </authorList>
    </citation>
    <scope>NUCLEOTIDE SEQUENCE [LARGE SCALE GENOMIC DNA]</scope>
    <source>
        <strain evidence="11">NIOZ-UU82</strain>
    </source>
</reference>
<dbReference type="Pfam" id="PF02684">
    <property type="entry name" value="LpxB"/>
    <property type="match status" value="1"/>
</dbReference>
<evidence type="ECO:0000313" key="12">
    <source>
        <dbReference type="Proteomes" id="UP000603545"/>
    </source>
</evidence>
<gene>
    <name evidence="10 11" type="primary">lpxB</name>
    <name evidence="11" type="ORF">H8E80_03400</name>
</gene>
<evidence type="ECO:0000313" key="11">
    <source>
        <dbReference type="EMBL" id="MBC8199076.1"/>
    </source>
</evidence>
<evidence type="ECO:0000256" key="2">
    <source>
        <dbReference type="ARBA" id="ARBA00012687"/>
    </source>
</evidence>
<comment type="pathway">
    <text evidence="10">Bacterial outer membrane biogenesis; LPS lipid A biosynthesis.</text>
</comment>
<evidence type="ECO:0000256" key="3">
    <source>
        <dbReference type="ARBA" id="ARBA00020902"/>
    </source>
</evidence>
<keyword evidence="4 10" id="KW-0444">Lipid biosynthesis</keyword>
<dbReference type="Gene3D" id="3.40.50.2000">
    <property type="entry name" value="Glycogen Phosphorylase B"/>
    <property type="match status" value="2"/>
</dbReference>
<dbReference type="AlphaFoldDB" id="A0A8J6N5U7"/>
<comment type="caution">
    <text evidence="11">The sequence shown here is derived from an EMBL/GenBank/DDBJ whole genome shotgun (WGS) entry which is preliminary data.</text>
</comment>
<protein>
    <recommendedName>
        <fullName evidence="3 10">Lipid-A-disaccharide synthase</fullName>
        <ecNumber evidence="2 10">2.4.1.182</ecNumber>
    </recommendedName>
</protein>
<dbReference type="EMBL" id="JACNLL010000035">
    <property type="protein sequence ID" value="MBC8199076.1"/>
    <property type="molecule type" value="Genomic_DNA"/>
</dbReference>
<dbReference type="GO" id="GO:0009245">
    <property type="term" value="P:lipid A biosynthetic process"/>
    <property type="evidence" value="ECO:0007669"/>
    <property type="project" value="UniProtKB-UniRule"/>
</dbReference>
<dbReference type="GO" id="GO:0005543">
    <property type="term" value="F:phospholipid binding"/>
    <property type="evidence" value="ECO:0007669"/>
    <property type="project" value="TreeGrafter"/>
</dbReference>
<evidence type="ECO:0000256" key="4">
    <source>
        <dbReference type="ARBA" id="ARBA00022516"/>
    </source>
</evidence>
<dbReference type="InterPro" id="IPR003835">
    <property type="entry name" value="Glyco_trans_19"/>
</dbReference>
<organism evidence="11 12">
    <name type="scientific">Candidatus Desulfaltia bathyphila</name>
    <dbReference type="NCBI Taxonomy" id="2841697"/>
    <lineage>
        <taxon>Bacteria</taxon>
        <taxon>Pseudomonadati</taxon>
        <taxon>Thermodesulfobacteriota</taxon>
        <taxon>Desulfobacteria</taxon>
        <taxon>Desulfobacterales</taxon>
        <taxon>Desulfobacterales incertae sedis</taxon>
        <taxon>Candidatus Desulfaltia</taxon>
    </lineage>
</organism>
<evidence type="ECO:0000256" key="6">
    <source>
        <dbReference type="ARBA" id="ARBA00022676"/>
    </source>
</evidence>
<dbReference type="UniPathway" id="UPA00973"/>
<comment type="function">
    <text evidence="1 10">Condensation of UDP-2,3-diacylglucosamine and 2,3-diacylglucosamine-1-phosphate to form lipid A disaccharide, a precursor of lipid A, a phosphorylated glycolipid that anchors the lipopolysaccharide to the outer membrane of the cell.</text>
</comment>
<dbReference type="EC" id="2.4.1.182" evidence="2 10"/>
<evidence type="ECO:0000256" key="7">
    <source>
        <dbReference type="ARBA" id="ARBA00022679"/>
    </source>
</evidence>
<dbReference type="HAMAP" id="MF_00392">
    <property type="entry name" value="LpxB"/>
    <property type="match status" value="1"/>
</dbReference>
<sequence length="378" mass="41425">MGQILNKKSVMIIAGEASGDIHGSRLVMAMHKRNSGLFFYGIGGRVLRDAGVKILVNAEELSVVGITEVFSKLIGIFKGISAAKRSLKRMRPDLLILIDFPDFNLHIAATAKKLKIPVLYYISPQVWAWRPGRVNKIGKLVDHMAVILPFEQQFYRKHNIPVTFVGHPLLDNKHAIDNICNEMISDELVIGLLPGSRDREIARHLPVMLKAAGLISKLAGKVKFIISLASSVEREHIEDIVKNYKVIIDFDIVADSVDKVFRQCKLIIAASGTVTLEAAISGTPMLIIYKVSAISYWLGKIMIKVNNIGLVNLIAGKEIVPELVQSKASPENIAETALNMLNDASGLERLRNELSGVRKSLGGPGASERVAEIALGML</sequence>
<dbReference type="SUPFAM" id="SSF53756">
    <property type="entry name" value="UDP-Glycosyltransferase/glycogen phosphorylase"/>
    <property type="match status" value="1"/>
</dbReference>
<comment type="catalytic activity">
    <reaction evidence="9 10">
        <text>a lipid X + a UDP-2-N,3-O-bis[(3R)-3-hydroxyacyl]-alpha-D-glucosamine = a lipid A disaccharide + UDP + H(+)</text>
        <dbReference type="Rhea" id="RHEA:67828"/>
        <dbReference type="ChEBI" id="CHEBI:15378"/>
        <dbReference type="ChEBI" id="CHEBI:58223"/>
        <dbReference type="ChEBI" id="CHEBI:137748"/>
        <dbReference type="ChEBI" id="CHEBI:176338"/>
        <dbReference type="ChEBI" id="CHEBI:176343"/>
        <dbReference type="EC" id="2.4.1.182"/>
    </reaction>
</comment>
<keyword evidence="6 10" id="KW-0328">Glycosyltransferase</keyword>
<proteinExistence type="inferred from homology"/>
<evidence type="ECO:0000256" key="10">
    <source>
        <dbReference type="HAMAP-Rule" id="MF_00392"/>
    </source>
</evidence>
<keyword evidence="5 10" id="KW-0441">Lipid A biosynthesis</keyword>
<evidence type="ECO:0000256" key="9">
    <source>
        <dbReference type="ARBA" id="ARBA00048975"/>
    </source>
</evidence>